<organism evidence="1">
    <name type="scientific">marine metagenome</name>
    <dbReference type="NCBI Taxonomy" id="408172"/>
    <lineage>
        <taxon>unclassified sequences</taxon>
        <taxon>metagenomes</taxon>
        <taxon>ecological metagenomes</taxon>
    </lineage>
</organism>
<dbReference type="Gene3D" id="3.30.420.40">
    <property type="match status" value="1"/>
</dbReference>
<sequence length="51" mass="5394">MLGNFKGLFSNDIGIDLGTANSLVYVRDRGIVLREPSVVAIEAGMTTVLAV</sequence>
<evidence type="ECO:0008006" key="2">
    <source>
        <dbReference type="Google" id="ProtNLM"/>
    </source>
</evidence>
<protein>
    <recommendedName>
        <fullName evidence="2">Rod shape-determining protein MreB</fullName>
    </recommendedName>
</protein>
<proteinExistence type="predicted"/>
<dbReference type="SUPFAM" id="SSF53067">
    <property type="entry name" value="Actin-like ATPase domain"/>
    <property type="match status" value="1"/>
</dbReference>
<dbReference type="Pfam" id="PF06723">
    <property type="entry name" value="MreB_Mbl"/>
    <property type="match status" value="1"/>
</dbReference>
<name>A0A381USC5_9ZZZZ</name>
<gene>
    <name evidence="1" type="ORF">METZ01_LOCUS83903</name>
</gene>
<dbReference type="InterPro" id="IPR043129">
    <property type="entry name" value="ATPase_NBD"/>
</dbReference>
<dbReference type="EMBL" id="UINC01007034">
    <property type="protein sequence ID" value="SVA31049.1"/>
    <property type="molecule type" value="Genomic_DNA"/>
</dbReference>
<reference evidence="1" key="1">
    <citation type="submission" date="2018-05" db="EMBL/GenBank/DDBJ databases">
        <authorList>
            <person name="Lanie J.A."/>
            <person name="Ng W.-L."/>
            <person name="Kazmierczak K.M."/>
            <person name="Andrzejewski T.M."/>
            <person name="Davidsen T.M."/>
            <person name="Wayne K.J."/>
            <person name="Tettelin H."/>
            <person name="Glass J.I."/>
            <person name="Rusch D."/>
            <person name="Podicherti R."/>
            <person name="Tsui H.-C.T."/>
            <person name="Winkler M.E."/>
        </authorList>
    </citation>
    <scope>NUCLEOTIDE SEQUENCE</scope>
</reference>
<dbReference type="InterPro" id="IPR056546">
    <property type="entry name" value="MreB_MamK-like"/>
</dbReference>
<accession>A0A381USC5</accession>
<feature type="non-terminal residue" evidence="1">
    <location>
        <position position="51"/>
    </location>
</feature>
<evidence type="ECO:0000313" key="1">
    <source>
        <dbReference type="EMBL" id="SVA31049.1"/>
    </source>
</evidence>
<dbReference type="AlphaFoldDB" id="A0A381USC5"/>